<dbReference type="Pfam" id="PF05066">
    <property type="entry name" value="HARE-HTH"/>
    <property type="match status" value="1"/>
</dbReference>
<dbReference type="PROSITE" id="PS51913">
    <property type="entry name" value="HTH_HARE"/>
    <property type="match status" value="1"/>
</dbReference>
<keyword evidence="11" id="KW-1185">Reference proteome</keyword>
<comment type="subcellular location">
    <subcellularLocation>
        <location evidence="1 4 5">Nucleus</location>
    </subcellularLocation>
</comment>
<evidence type="ECO:0000259" key="8">
    <source>
        <dbReference type="PROSITE" id="PS50827"/>
    </source>
</evidence>
<accession>A0AAD8U4I7</accession>
<feature type="region of interest" description="Disordered" evidence="6">
    <location>
        <begin position="883"/>
        <end position="910"/>
    </location>
</feature>
<evidence type="ECO:0000256" key="1">
    <source>
        <dbReference type="ARBA" id="ARBA00004123"/>
    </source>
</evidence>
<dbReference type="InterPro" id="IPR001356">
    <property type="entry name" value="HD"/>
</dbReference>
<evidence type="ECO:0000256" key="5">
    <source>
        <dbReference type="RuleBase" id="RU000682"/>
    </source>
</evidence>
<dbReference type="AlphaFoldDB" id="A0AAD8U4I7"/>
<dbReference type="Pfam" id="PF02791">
    <property type="entry name" value="DDT"/>
    <property type="match status" value="1"/>
</dbReference>
<dbReference type="InterPro" id="IPR007759">
    <property type="entry name" value="Asxl_HARE-HTH"/>
</dbReference>
<feature type="region of interest" description="Disordered" evidence="6">
    <location>
        <begin position="967"/>
        <end position="998"/>
    </location>
</feature>
<evidence type="ECO:0000256" key="6">
    <source>
        <dbReference type="SAM" id="MobiDB-lite"/>
    </source>
</evidence>
<feature type="compositionally biased region" description="Low complexity" evidence="6">
    <location>
        <begin position="12"/>
        <end position="41"/>
    </location>
</feature>
<feature type="region of interest" description="Disordered" evidence="6">
    <location>
        <begin position="458"/>
        <end position="477"/>
    </location>
</feature>
<dbReference type="PROSITE" id="PS50071">
    <property type="entry name" value="HOMEOBOX_2"/>
    <property type="match status" value="1"/>
</dbReference>
<dbReference type="EMBL" id="JAUUTY010000001">
    <property type="protein sequence ID" value="KAK1698816.1"/>
    <property type="molecule type" value="Genomic_DNA"/>
</dbReference>
<keyword evidence="4 5" id="KW-0238">DNA-binding</keyword>
<feature type="region of interest" description="Disordered" evidence="6">
    <location>
        <begin position="336"/>
        <end position="361"/>
    </location>
</feature>
<keyword evidence="2" id="KW-0804">Transcription</keyword>
<dbReference type="InterPro" id="IPR028942">
    <property type="entry name" value="WHIM1_dom"/>
</dbReference>
<name>A0AAD8U4I7_LOLMU</name>
<keyword evidence="3 4" id="KW-0539">Nucleus</keyword>
<dbReference type="GO" id="GO:0003677">
    <property type="term" value="F:DNA binding"/>
    <property type="evidence" value="ECO:0007669"/>
    <property type="project" value="UniProtKB-UniRule"/>
</dbReference>
<sequence>MDSSGDGGDEGAGPAPGSPAPASSAPPAAGAAAAGASGSSGKLPAKRVMKTPYQLDVLERTYAEDPYPNETTRVELSVRLGLTDRQLQMWFCHRRLKDRKLPGKRQQQQEEEEVAVPVMAPPPVLQQALPPSELTLGSASAYGQQLLPSSRRGPGRSSAVPRISAPEAGRRYYEPQQLMLPPVAPVQLTRAAQQVVDTVEHLIGEPLREDGPMLGLSFDPPPPGAFGAPIVQEQPKQTFRSRDTNMFSGHDPKLMKASTFLPNIDPSVPSTVTGKRKYMAANSSQLGSRAVHEYQFLPEQPSEIYERTSQSRFYDVSPEASNSRISSLSAGSRLLHGHGQISGSSHLNQHGKPFISQSGSTDYEMASSNINVSSAPIEGQFGIPQVAGFENPPASSEGVDYHDEDAYRLDRKRKYTEESKIAKEVETHEKRIRKELEKQDVLKRKREEQMRKEVERLDRERKKEEEKFMREKQREEERLQKEKWRENKRMEKFLVKESMRAEKLRQKEELRKEKEAARQKVANEKATARRIAREYMELMEDERLELMELVSRSKGLPSMLSLDSDTLQQLDSFRGMLTQFPTEAVILKAPFSIKPWTSSESNIGNLLMVWKFFFTFADVLELPSFTLDEFVQSLHDYDSRLLGELHVGLLKCIIKDIEDVARTSSVVSGVNQSSSVNPGGGHPQIVEGAYAWGFNILIWQRHLTCLTWPEILRQFGLSAGFGPQLKKRNAEAAYHDDNEGHNSEDVISTLRNGSAAVKSAALMKERGYTNRRKSRHRLTPGTVKFAAFHVLSLEGSEGLSILEVAEKIQNSGLRDLTTSKTPEASISAALSRDTKLFERTAPCTYCVKTPYRKDPADSESVFSAAREKIRVFQNAILECEEVEKDVDDAERGDDDSECDEADDDPDGDEVNIEEKDVNASLVRSKDDGIPTAAGDINDEVKSVVNTLMPPSPHSKSPSDSLLALDKSTAVSTSSDPPIGASQDTEIDESNQGESWVQGLSEGDYSDLSVEERLNALVALIGVANEGNSMRAVLEVFILPNVSILLFSH</sequence>
<evidence type="ECO:0000256" key="4">
    <source>
        <dbReference type="PROSITE-ProRule" id="PRU00108"/>
    </source>
</evidence>
<evidence type="ECO:0000313" key="10">
    <source>
        <dbReference type="EMBL" id="KAK1698816.1"/>
    </source>
</evidence>
<evidence type="ECO:0000256" key="3">
    <source>
        <dbReference type="ARBA" id="ARBA00023242"/>
    </source>
</evidence>
<feature type="region of interest" description="Disordered" evidence="6">
    <location>
        <begin position="1"/>
        <end position="46"/>
    </location>
</feature>
<dbReference type="SMART" id="SM00571">
    <property type="entry name" value="DDT"/>
    <property type="match status" value="1"/>
</dbReference>
<dbReference type="InterPro" id="IPR044977">
    <property type="entry name" value="RLT1-3"/>
</dbReference>
<dbReference type="Pfam" id="PF00046">
    <property type="entry name" value="Homeodomain"/>
    <property type="match status" value="1"/>
</dbReference>
<dbReference type="Pfam" id="PF15612">
    <property type="entry name" value="WHIM1"/>
    <property type="match status" value="1"/>
</dbReference>
<dbReference type="Proteomes" id="UP001231189">
    <property type="component" value="Unassembled WGS sequence"/>
</dbReference>
<dbReference type="SUPFAM" id="SSF46689">
    <property type="entry name" value="Homeodomain-like"/>
    <property type="match status" value="1"/>
</dbReference>
<evidence type="ECO:0000259" key="9">
    <source>
        <dbReference type="PROSITE" id="PS51913"/>
    </source>
</evidence>
<evidence type="ECO:0000259" key="7">
    <source>
        <dbReference type="PROSITE" id="PS50071"/>
    </source>
</evidence>
<dbReference type="GO" id="GO:0005634">
    <property type="term" value="C:nucleus"/>
    <property type="evidence" value="ECO:0007669"/>
    <property type="project" value="UniProtKB-SubCell"/>
</dbReference>
<keyword evidence="4 5" id="KW-0371">Homeobox</keyword>
<dbReference type="CDD" id="cd00086">
    <property type="entry name" value="homeodomain"/>
    <property type="match status" value="1"/>
</dbReference>
<feature type="compositionally biased region" description="Low complexity" evidence="6">
    <location>
        <begin position="148"/>
        <end position="158"/>
    </location>
</feature>
<dbReference type="Gene3D" id="1.10.10.60">
    <property type="entry name" value="Homeodomain-like"/>
    <property type="match status" value="1"/>
</dbReference>
<dbReference type="GO" id="GO:0006357">
    <property type="term" value="P:regulation of transcription by RNA polymerase II"/>
    <property type="evidence" value="ECO:0007669"/>
    <property type="project" value="InterPro"/>
</dbReference>
<evidence type="ECO:0000313" key="11">
    <source>
        <dbReference type="Proteomes" id="UP001231189"/>
    </source>
</evidence>
<dbReference type="InterPro" id="IPR018501">
    <property type="entry name" value="DDT_dom"/>
</dbReference>
<dbReference type="PANTHER" id="PTHR36968:SF5">
    <property type="entry name" value="HOMEOBOX-DDT DOMAIN PROTEIN RLT2"/>
    <property type="match status" value="1"/>
</dbReference>
<feature type="region of interest" description="Disordered" evidence="6">
    <location>
        <begin position="383"/>
        <end position="403"/>
    </location>
</feature>
<feature type="domain" description="Homeobox" evidence="7">
    <location>
        <begin position="41"/>
        <end position="101"/>
    </location>
</feature>
<reference evidence="10" key="1">
    <citation type="submission" date="2023-07" db="EMBL/GenBank/DDBJ databases">
        <title>A chromosome-level genome assembly of Lolium multiflorum.</title>
        <authorList>
            <person name="Chen Y."/>
            <person name="Copetti D."/>
            <person name="Kolliker R."/>
            <person name="Studer B."/>
        </authorList>
    </citation>
    <scope>NUCLEOTIDE SEQUENCE</scope>
    <source>
        <strain evidence="10">02402/16</strain>
        <tissue evidence="10">Leaf</tissue>
    </source>
</reference>
<gene>
    <name evidence="10" type="ORF">QYE76_015513</name>
</gene>
<feature type="domain" description="DDT" evidence="8">
    <location>
        <begin position="600"/>
        <end position="659"/>
    </location>
</feature>
<feature type="domain" description="HTH HARE-type" evidence="9">
    <location>
        <begin position="781"/>
        <end position="850"/>
    </location>
</feature>
<feature type="region of interest" description="Disordered" evidence="6">
    <location>
        <begin position="145"/>
        <end position="168"/>
    </location>
</feature>
<protein>
    <submittedName>
        <fullName evidence="10">Uncharacterized protein</fullName>
    </submittedName>
</protein>
<proteinExistence type="predicted"/>
<comment type="caution">
    <text evidence="10">The sequence shown here is derived from an EMBL/GenBank/DDBJ whole genome shotgun (WGS) entry which is preliminary data.</text>
</comment>
<dbReference type="PROSITE" id="PS50827">
    <property type="entry name" value="DDT"/>
    <property type="match status" value="1"/>
</dbReference>
<dbReference type="InterPro" id="IPR009057">
    <property type="entry name" value="Homeodomain-like_sf"/>
</dbReference>
<evidence type="ECO:0000256" key="2">
    <source>
        <dbReference type="ARBA" id="ARBA00023163"/>
    </source>
</evidence>
<dbReference type="PANTHER" id="PTHR36968">
    <property type="entry name" value="HOMEOBOX-DDT DOMAIN PROTEIN RLT2"/>
    <property type="match status" value="1"/>
</dbReference>
<dbReference type="SMART" id="SM00389">
    <property type="entry name" value="HOX"/>
    <property type="match status" value="1"/>
</dbReference>
<feature type="DNA-binding region" description="Homeobox" evidence="4">
    <location>
        <begin position="43"/>
        <end position="102"/>
    </location>
</feature>
<organism evidence="10 11">
    <name type="scientific">Lolium multiflorum</name>
    <name type="common">Italian ryegrass</name>
    <name type="synonym">Lolium perenne subsp. multiflorum</name>
    <dbReference type="NCBI Taxonomy" id="4521"/>
    <lineage>
        <taxon>Eukaryota</taxon>
        <taxon>Viridiplantae</taxon>
        <taxon>Streptophyta</taxon>
        <taxon>Embryophyta</taxon>
        <taxon>Tracheophyta</taxon>
        <taxon>Spermatophyta</taxon>
        <taxon>Magnoliopsida</taxon>
        <taxon>Liliopsida</taxon>
        <taxon>Poales</taxon>
        <taxon>Poaceae</taxon>
        <taxon>BOP clade</taxon>
        <taxon>Pooideae</taxon>
        <taxon>Poodae</taxon>
        <taxon>Poeae</taxon>
        <taxon>Poeae Chloroplast Group 2 (Poeae type)</taxon>
        <taxon>Loliodinae</taxon>
        <taxon>Loliinae</taxon>
        <taxon>Lolium</taxon>
    </lineage>
</organism>